<gene>
    <name evidence="1" type="ORF">M378DRAFT_155801</name>
</gene>
<name>A0A0C2T4M7_AMAMK</name>
<accession>A0A0C2T4M7</accession>
<dbReference type="HOGENOM" id="CLU_3031866_0_0_1"/>
<sequence length="55" mass="6390">MTVLFIRFYNIIRGPANVHNGPRTRFKYPLYTRDKPLECSIIDIDILNTHLNDGG</sequence>
<dbReference type="EMBL" id="KN818223">
    <property type="protein sequence ID" value="KIL70865.1"/>
    <property type="molecule type" value="Genomic_DNA"/>
</dbReference>
<evidence type="ECO:0000313" key="1">
    <source>
        <dbReference type="EMBL" id="KIL70865.1"/>
    </source>
</evidence>
<dbReference type="AlphaFoldDB" id="A0A0C2T4M7"/>
<keyword evidence="2" id="KW-1185">Reference proteome</keyword>
<organism evidence="1 2">
    <name type="scientific">Amanita muscaria (strain Koide BX008)</name>
    <dbReference type="NCBI Taxonomy" id="946122"/>
    <lineage>
        <taxon>Eukaryota</taxon>
        <taxon>Fungi</taxon>
        <taxon>Dikarya</taxon>
        <taxon>Basidiomycota</taxon>
        <taxon>Agaricomycotina</taxon>
        <taxon>Agaricomycetes</taxon>
        <taxon>Agaricomycetidae</taxon>
        <taxon>Agaricales</taxon>
        <taxon>Pluteineae</taxon>
        <taxon>Amanitaceae</taxon>
        <taxon>Amanita</taxon>
    </lineage>
</organism>
<evidence type="ECO:0000313" key="2">
    <source>
        <dbReference type="Proteomes" id="UP000054549"/>
    </source>
</evidence>
<dbReference type="InParanoid" id="A0A0C2T4M7"/>
<protein>
    <submittedName>
        <fullName evidence="1">Uncharacterized protein</fullName>
    </submittedName>
</protein>
<proteinExistence type="predicted"/>
<reference evidence="1 2" key="1">
    <citation type="submission" date="2014-04" db="EMBL/GenBank/DDBJ databases">
        <title>Evolutionary Origins and Diversification of the Mycorrhizal Mutualists.</title>
        <authorList>
            <consortium name="DOE Joint Genome Institute"/>
            <consortium name="Mycorrhizal Genomics Consortium"/>
            <person name="Kohler A."/>
            <person name="Kuo A."/>
            <person name="Nagy L.G."/>
            <person name="Floudas D."/>
            <person name="Copeland A."/>
            <person name="Barry K.W."/>
            <person name="Cichocki N."/>
            <person name="Veneault-Fourrey C."/>
            <person name="LaButti K."/>
            <person name="Lindquist E.A."/>
            <person name="Lipzen A."/>
            <person name="Lundell T."/>
            <person name="Morin E."/>
            <person name="Murat C."/>
            <person name="Riley R."/>
            <person name="Ohm R."/>
            <person name="Sun H."/>
            <person name="Tunlid A."/>
            <person name="Henrissat B."/>
            <person name="Grigoriev I.V."/>
            <person name="Hibbett D.S."/>
            <person name="Martin F."/>
        </authorList>
    </citation>
    <scope>NUCLEOTIDE SEQUENCE [LARGE SCALE GENOMIC DNA]</scope>
    <source>
        <strain evidence="1 2">Koide BX008</strain>
    </source>
</reference>
<dbReference type="Proteomes" id="UP000054549">
    <property type="component" value="Unassembled WGS sequence"/>
</dbReference>